<keyword evidence="4" id="KW-1185">Reference proteome</keyword>
<feature type="chain" id="PRO_5042279454" evidence="2">
    <location>
        <begin position="24"/>
        <end position="249"/>
    </location>
</feature>
<protein>
    <submittedName>
        <fullName evidence="3">Potassium channel subfamily K member 18</fullName>
    </submittedName>
</protein>
<dbReference type="Gene3D" id="1.10.287.70">
    <property type="match status" value="1"/>
</dbReference>
<reference evidence="3" key="2">
    <citation type="journal article" date="2023" name="BMC Genomics">
        <title>Pest status, molecular evolution, and epigenetic factors derived from the genome assembly of Frankliniella fusca, a thysanopteran phytovirus vector.</title>
        <authorList>
            <person name="Catto M.A."/>
            <person name="Labadie P.E."/>
            <person name="Jacobson A.L."/>
            <person name="Kennedy G.G."/>
            <person name="Srinivasan R."/>
            <person name="Hunt B.G."/>
        </authorList>
    </citation>
    <scope>NUCLEOTIDE SEQUENCE</scope>
    <source>
        <strain evidence="3">PL_HMW_Pooled</strain>
    </source>
</reference>
<comment type="caution">
    <text evidence="3">The sequence shown here is derived from an EMBL/GenBank/DDBJ whole genome shotgun (WGS) entry which is preliminary data.</text>
</comment>
<feature type="region of interest" description="Disordered" evidence="1">
    <location>
        <begin position="227"/>
        <end position="249"/>
    </location>
</feature>
<keyword evidence="3" id="KW-0406">Ion transport</keyword>
<reference evidence="3" key="1">
    <citation type="submission" date="2021-07" db="EMBL/GenBank/DDBJ databases">
        <authorList>
            <person name="Catto M.A."/>
            <person name="Jacobson A."/>
            <person name="Kennedy G."/>
            <person name="Labadie P."/>
            <person name="Hunt B.G."/>
            <person name="Srinivasan R."/>
        </authorList>
    </citation>
    <scope>NUCLEOTIDE SEQUENCE</scope>
    <source>
        <strain evidence="3">PL_HMW_Pooled</strain>
        <tissue evidence="3">Head</tissue>
    </source>
</reference>
<dbReference type="AlphaFoldDB" id="A0AAE1GWT2"/>
<evidence type="ECO:0000313" key="4">
    <source>
        <dbReference type="Proteomes" id="UP001219518"/>
    </source>
</evidence>
<evidence type="ECO:0000256" key="2">
    <source>
        <dbReference type="SAM" id="SignalP"/>
    </source>
</evidence>
<dbReference type="Proteomes" id="UP001219518">
    <property type="component" value="Unassembled WGS sequence"/>
</dbReference>
<keyword evidence="2" id="KW-0732">Signal</keyword>
<accession>A0AAE1GWT2</accession>
<feature type="region of interest" description="Disordered" evidence="1">
    <location>
        <begin position="45"/>
        <end position="99"/>
    </location>
</feature>
<feature type="compositionally biased region" description="Acidic residues" evidence="1">
    <location>
        <begin position="232"/>
        <end position="243"/>
    </location>
</feature>
<dbReference type="EMBL" id="JAHWGI010000166">
    <property type="protein sequence ID" value="KAK3910469.1"/>
    <property type="molecule type" value="Genomic_DNA"/>
</dbReference>
<name>A0AAE1GWT2_9NEOP</name>
<proteinExistence type="predicted"/>
<dbReference type="GO" id="GO:0034220">
    <property type="term" value="P:monoatomic ion transmembrane transport"/>
    <property type="evidence" value="ECO:0007669"/>
    <property type="project" value="UniProtKB-KW"/>
</dbReference>
<feature type="non-terminal residue" evidence="3">
    <location>
        <position position="1"/>
    </location>
</feature>
<gene>
    <name evidence="3" type="ORF">KUF71_020283</name>
</gene>
<keyword evidence="3" id="KW-0407">Ion channel</keyword>
<feature type="compositionally biased region" description="Low complexity" evidence="1">
    <location>
        <begin position="47"/>
        <end position="80"/>
    </location>
</feature>
<organism evidence="3 4">
    <name type="scientific">Frankliniella fusca</name>
    <dbReference type="NCBI Taxonomy" id="407009"/>
    <lineage>
        <taxon>Eukaryota</taxon>
        <taxon>Metazoa</taxon>
        <taxon>Ecdysozoa</taxon>
        <taxon>Arthropoda</taxon>
        <taxon>Hexapoda</taxon>
        <taxon>Insecta</taxon>
        <taxon>Pterygota</taxon>
        <taxon>Neoptera</taxon>
        <taxon>Paraneoptera</taxon>
        <taxon>Thysanoptera</taxon>
        <taxon>Terebrantia</taxon>
        <taxon>Thripoidea</taxon>
        <taxon>Thripidae</taxon>
        <taxon>Frankliniella</taxon>
    </lineage>
</organism>
<evidence type="ECO:0000256" key="1">
    <source>
        <dbReference type="SAM" id="MobiDB-lite"/>
    </source>
</evidence>
<feature type="signal peptide" evidence="2">
    <location>
        <begin position="1"/>
        <end position="23"/>
    </location>
</feature>
<keyword evidence="3" id="KW-0813">Transport</keyword>
<evidence type="ECO:0000313" key="3">
    <source>
        <dbReference type="EMBL" id="KAK3910469.1"/>
    </source>
</evidence>
<sequence>MLYALVGVPLMLLCLSNLGSFLADTFQFAYSHACCKPCRGGGGGGSKKQMQQEMQQQQQQQMAGYSGGSVSLGPPGSIACPPGPPPPAASTLPRVAKAARDRDPCAPSFGYFSGPVDWSVAGEQAGFFQDREREQQLHGPVHGPVHSTVVKQTDNKVVTRLHHPPHITPDVHRLLTECIEYQVMHEEPGAAAALRELQRNPPAPACAACSACSACAACPAQQHDGSLSLGALEEEPEDDDDDEDHHGDR</sequence>